<dbReference type="Proteomes" id="UP000594688">
    <property type="component" value="Chromosome"/>
</dbReference>
<dbReference type="InterPro" id="IPR029063">
    <property type="entry name" value="SAM-dependent_MTases_sf"/>
</dbReference>
<evidence type="ECO:0000313" key="3">
    <source>
        <dbReference type="Proteomes" id="UP000594688"/>
    </source>
</evidence>
<dbReference type="KEGG" id="nli:G3M70_09475"/>
<dbReference type="AlphaFoldDB" id="A0A7T0BW44"/>
<evidence type="ECO:0000259" key="1">
    <source>
        <dbReference type="Pfam" id="PF08241"/>
    </source>
</evidence>
<dbReference type="GO" id="GO:0032259">
    <property type="term" value="P:methylation"/>
    <property type="evidence" value="ECO:0007669"/>
    <property type="project" value="UniProtKB-KW"/>
</dbReference>
<evidence type="ECO:0000313" key="2">
    <source>
        <dbReference type="EMBL" id="QPJ62087.1"/>
    </source>
</evidence>
<dbReference type="Pfam" id="PF08241">
    <property type="entry name" value="Methyltransf_11"/>
    <property type="match status" value="1"/>
</dbReference>
<name>A0A7T0BW44_9BACT</name>
<dbReference type="EMBL" id="CP048685">
    <property type="protein sequence ID" value="QPJ62087.1"/>
    <property type="molecule type" value="Genomic_DNA"/>
</dbReference>
<protein>
    <submittedName>
        <fullName evidence="2">Class I SAM-dependent methyltransferase</fullName>
    </submittedName>
</protein>
<feature type="domain" description="Methyltransferase type 11" evidence="1">
    <location>
        <begin position="53"/>
        <end position="108"/>
    </location>
</feature>
<keyword evidence="2" id="KW-0489">Methyltransferase</keyword>
<organism evidence="2 3">
    <name type="scientific">Candidatus Nitronauta litoralis</name>
    <dbReference type="NCBI Taxonomy" id="2705533"/>
    <lineage>
        <taxon>Bacteria</taxon>
        <taxon>Pseudomonadati</taxon>
        <taxon>Nitrospinota/Tectimicrobiota group</taxon>
        <taxon>Nitrospinota</taxon>
        <taxon>Nitrospinia</taxon>
        <taxon>Nitrospinales</taxon>
        <taxon>Nitrospinaceae</taxon>
        <taxon>Candidatus Nitronauta</taxon>
    </lineage>
</organism>
<gene>
    <name evidence="2" type="ORF">G3M70_09475</name>
</gene>
<proteinExistence type="predicted"/>
<accession>A0A7T0BW44</accession>
<dbReference type="Gene3D" id="3.40.50.150">
    <property type="entry name" value="Vaccinia Virus protein VP39"/>
    <property type="match status" value="1"/>
</dbReference>
<dbReference type="SUPFAM" id="SSF53335">
    <property type="entry name" value="S-adenosyl-L-methionine-dependent methyltransferases"/>
    <property type="match status" value="2"/>
</dbReference>
<dbReference type="InterPro" id="IPR013216">
    <property type="entry name" value="Methyltransf_11"/>
</dbReference>
<sequence length="269" mass="31358">MKKKFYKSVIERLLLESKVDVSMSTLVICGDEFDKAVFKDLGFSNVTISNLDQRNTPDYYSPYKWMLEDAENLSFPDNEFDLVVVHAGLHHCRSPHKALLEMYRVARKTVLVFETRDNFLVRLGNKVGLVSDYEVEAVVGNNNQSGGVRNTEIPNFIYRFREREVFKTIQSFAPEFKHEIKYFYGLNMPLERLRVHKNKALVCCAFLSYPFVKLLTWLFPKQSNLFSFSISKPDKAKDHWPWISLNAGSPTLNVGWCENRFLTENMEKQ</sequence>
<reference evidence="2 3" key="1">
    <citation type="submission" date="2020-02" db="EMBL/GenBank/DDBJ databases">
        <title>Genomic and physiological characterization of two novel Nitrospinaceae genera.</title>
        <authorList>
            <person name="Mueller A.J."/>
            <person name="Jung M.-Y."/>
            <person name="Strachan C.R."/>
            <person name="Herbold C.W."/>
            <person name="Kirkegaard R.H."/>
            <person name="Daims H."/>
        </authorList>
    </citation>
    <scope>NUCLEOTIDE SEQUENCE [LARGE SCALE GENOMIC DNA]</scope>
    <source>
        <strain evidence="2">EB</strain>
    </source>
</reference>
<keyword evidence="2" id="KW-0808">Transferase</keyword>
<dbReference type="GO" id="GO:0008757">
    <property type="term" value="F:S-adenosylmethionine-dependent methyltransferase activity"/>
    <property type="evidence" value="ECO:0007669"/>
    <property type="project" value="InterPro"/>
</dbReference>